<dbReference type="InterPro" id="IPR051681">
    <property type="entry name" value="Ser/Thr_Kinases-Pseudokinases"/>
</dbReference>
<evidence type="ECO:0000313" key="2">
    <source>
        <dbReference type="EMBL" id="EXX53944.1"/>
    </source>
</evidence>
<dbReference type="InterPro" id="IPR011009">
    <property type="entry name" value="Kinase-like_dom_sf"/>
</dbReference>
<accession>A0A015JG71</accession>
<dbReference type="InterPro" id="IPR000719">
    <property type="entry name" value="Prot_kinase_dom"/>
</dbReference>
<proteinExistence type="predicted"/>
<protein>
    <recommendedName>
        <fullName evidence="1">Protein kinase domain-containing protein</fullName>
    </recommendedName>
</protein>
<gene>
    <name evidence="2" type="ORF">RirG_239150</name>
</gene>
<dbReference type="Pfam" id="PF00069">
    <property type="entry name" value="Pkinase"/>
    <property type="match status" value="1"/>
</dbReference>
<dbReference type="EMBL" id="JEMT01028694">
    <property type="protein sequence ID" value="EXX53944.1"/>
    <property type="molecule type" value="Genomic_DNA"/>
</dbReference>
<evidence type="ECO:0000259" key="1">
    <source>
        <dbReference type="Pfam" id="PF00069"/>
    </source>
</evidence>
<comment type="caution">
    <text evidence="2">The sequence shown here is derived from an EMBL/GenBank/DDBJ whole genome shotgun (WGS) entry which is preliminary data.</text>
</comment>
<keyword evidence="3" id="KW-1185">Reference proteome</keyword>
<dbReference type="AlphaFoldDB" id="A0A015JG71"/>
<reference evidence="2 3" key="1">
    <citation type="submission" date="2014-02" db="EMBL/GenBank/DDBJ databases">
        <title>Single nucleus genome sequencing reveals high similarity among nuclei of an endomycorrhizal fungus.</title>
        <authorList>
            <person name="Lin K."/>
            <person name="Geurts R."/>
            <person name="Zhang Z."/>
            <person name="Limpens E."/>
            <person name="Saunders D.G."/>
            <person name="Mu D."/>
            <person name="Pang E."/>
            <person name="Cao H."/>
            <person name="Cha H."/>
            <person name="Lin T."/>
            <person name="Zhou Q."/>
            <person name="Shang Y."/>
            <person name="Li Y."/>
            <person name="Ivanov S."/>
            <person name="Sharma T."/>
            <person name="Velzen R.V."/>
            <person name="Ruijter N.D."/>
            <person name="Aanen D.K."/>
            <person name="Win J."/>
            <person name="Kamoun S."/>
            <person name="Bisseling T."/>
            <person name="Huang S."/>
        </authorList>
    </citation>
    <scope>NUCLEOTIDE SEQUENCE [LARGE SCALE GENOMIC DNA]</scope>
    <source>
        <strain evidence="3">DAOM197198w</strain>
    </source>
</reference>
<dbReference type="Gene3D" id="1.10.510.10">
    <property type="entry name" value="Transferase(Phosphotransferase) domain 1"/>
    <property type="match status" value="1"/>
</dbReference>
<name>A0A015JG71_RHIIW</name>
<dbReference type="PANTHER" id="PTHR44329">
    <property type="entry name" value="SERINE/THREONINE-PROTEIN KINASE TNNI3K-RELATED"/>
    <property type="match status" value="1"/>
</dbReference>
<dbReference type="OrthoDB" id="10278805at2759"/>
<feature type="domain" description="Protein kinase" evidence="1">
    <location>
        <begin position="152"/>
        <end position="213"/>
    </location>
</feature>
<dbReference type="GO" id="GO:0004674">
    <property type="term" value="F:protein serine/threonine kinase activity"/>
    <property type="evidence" value="ECO:0007669"/>
    <property type="project" value="TreeGrafter"/>
</dbReference>
<dbReference type="SUPFAM" id="SSF56112">
    <property type="entry name" value="Protein kinase-like (PK-like)"/>
    <property type="match status" value="1"/>
</dbReference>
<dbReference type="Proteomes" id="UP000022910">
    <property type="component" value="Unassembled WGS sequence"/>
</dbReference>
<organism evidence="2 3">
    <name type="scientific">Rhizophagus irregularis (strain DAOM 197198w)</name>
    <name type="common">Glomus intraradices</name>
    <dbReference type="NCBI Taxonomy" id="1432141"/>
    <lineage>
        <taxon>Eukaryota</taxon>
        <taxon>Fungi</taxon>
        <taxon>Fungi incertae sedis</taxon>
        <taxon>Mucoromycota</taxon>
        <taxon>Glomeromycotina</taxon>
        <taxon>Glomeromycetes</taxon>
        <taxon>Glomerales</taxon>
        <taxon>Glomeraceae</taxon>
        <taxon>Rhizophagus</taxon>
    </lineage>
</organism>
<evidence type="ECO:0000313" key="3">
    <source>
        <dbReference type="Proteomes" id="UP000022910"/>
    </source>
</evidence>
<dbReference type="HOGENOM" id="CLU_963620_0_0_1"/>
<sequence>MQGIDNELLEWILYNRLMDISFLAQGGFSKINKARWLDGWIKYWDYEKQNWERYVNVHDCENSINDSLKSNGNYGYHVALKSLNESYIYEDFLYEWKIHLQCQHKAGSNNSILVPLLGIIREPNILNYMIVMPKATLSSLRNNLMPVNQSNINNDIYGVLPYMAPEVLRGEPYTKAADIHSFGIIMWEMTSGIPARCWNNDPEKRPTSSEFKKYPIEDDEEKRISIPENPEIVYHPKSCYTNRIINYAAKLYEMLLRDELSDKIVMNNNNYYENETMTSENLESCMIKN</sequence>
<dbReference type="GO" id="GO:0005524">
    <property type="term" value="F:ATP binding"/>
    <property type="evidence" value="ECO:0007669"/>
    <property type="project" value="InterPro"/>
</dbReference>